<dbReference type="Proteomes" id="UP000309138">
    <property type="component" value="Unassembled WGS sequence"/>
</dbReference>
<keyword evidence="1" id="KW-0812">Transmembrane</keyword>
<keyword evidence="1" id="KW-1133">Transmembrane helix</keyword>
<evidence type="ECO:0000313" key="3">
    <source>
        <dbReference type="EMBL" id="TKD50310.1"/>
    </source>
</evidence>
<sequence>MVIRKAAAKTAMAALLLGAVAAPAMSAEANARVNNAVGAASAAVVQEEGTGAGTVLVAVLAAAAIGAGIWAAVDEDGEPVSPD</sequence>
<keyword evidence="1" id="KW-0472">Membrane</keyword>
<protein>
    <submittedName>
        <fullName evidence="3">Uncharacterized protein</fullName>
    </submittedName>
</protein>
<keyword evidence="4" id="KW-1185">Reference proteome</keyword>
<reference evidence="3 4" key="1">
    <citation type="submission" date="2019-04" db="EMBL/GenBank/DDBJ databases">
        <authorList>
            <person name="Yang Y."/>
            <person name="Wei D."/>
        </authorList>
    </citation>
    <scope>NUCLEOTIDE SEQUENCE [LARGE SCALE GENOMIC DNA]</scope>
    <source>
        <strain evidence="3 4">L-1-4w-11</strain>
    </source>
</reference>
<proteinExistence type="predicted"/>
<feature type="signal peptide" evidence="2">
    <location>
        <begin position="1"/>
        <end position="26"/>
    </location>
</feature>
<organism evidence="3 4">
    <name type="scientific">Sphingomonas baiyangensis</name>
    <dbReference type="NCBI Taxonomy" id="2572576"/>
    <lineage>
        <taxon>Bacteria</taxon>
        <taxon>Pseudomonadati</taxon>
        <taxon>Pseudomonadota</taxon>
        <taxon>Alphaproteobacteria</taxon>
        <taxon>Sphingomonadales</taxon>
        <taxon>Sphingomonadaceae</taxon>
        <taxon>Sphingomonas</taxon>
    </lineage>
</organism>
<gene>
    <name evidence="3" type="ORF">FBR43_05705</name>
</gene>
<name>A0A4U1L271_9SPHN</name>
<evidence type="ECO:0000313" key="4">
    <source>
        <dbReference type="Proteomes" id="UP000309138"/>
    </source>
</evidence>
<accession>A0A4U1L271</accession>
<feature type="transmembrane region" description="Helical" evidence="1">
    <location>
        <begin position="52"/>
        <end position="73"/>
    </location>
</feature>
<keyword evidence="2" id="KW-0732">Signal</keyword>
<dbReference type="AlphaFoldDB" id="A0A4U1L271"/>
<evidence type="ECO:0000256" key="2">
    <source>
        <dbReference type="SAM" id="SignalP"/>
    </source>
</evidence>
<dbReference type="EMBL" id="SWKR01000002">
    <property type="protein sequence ID" value="TKD50310.1"/>
    <property type="molecule type" value="Genomic_DNA"/>
</dbReference>
<evidence type="ECO:0000256" key="1">
    <source>
        <dbReference type="SAM" id="Phobius"/>
    </source>
</evidence>
<feature type="chain" id="PRO_5020360086" evidence="2">
    <location>
        <begin position="27"/>
        <end position="83"/>
    </location>
</feature>
<comment type="caution">
    <text evidence="3">The sequence shown here is derived from an EMBL/GenBank/DDBJ whole genome shotgun (WGS) entry which is preliminary data.</text>
</comment>